<sequence length="95" mass="10962">MHLTANVLLVPNALKKRDVKYIYNTYLKNYSVIEGAMCCNGDCLVVVVLDRNQLQNTDMEVLESLEYTSDNVELLCKKVCVIVDNYNKYYQKNCV</sequence>
<protein>
    <recommendedName>
        <fullName evidence="2">Ac117-like protein</fullName>
    </recommendedName>
</protein>
<evidence type="ECO:0008006" key="2">
    <source>
        <dbReference type="Google" id="ProtNLM"/>
    </source>
</evidence>
<name>A0A679E221_NPVBM</name>
<reference evidence="1" key="1">
    <citation type="journal article" date="2020" name="Virus Genes">
        <title>Whole-genome sequencing and comparative transcriptome analysis of Bombyx mori nucleopolyhedrovirus La strain.</title>
        <authorList>
            <person name="Fujimoto S."/>
            <person name="Kawamoto M."/>
            <person name="Shoji K."/>
            <person name="Suzuki Y."/>
            <person name="Katsuma S."/>
            <person name="Iwanaga M."/>
        </authorList>
    </citation>
    <scope>NUCLEOTIDE SEQUENCE</scope>
    <source>
        <strain evidence="1">La</strain>
    </source>
</reference>
<dbReference type="EMBL" id="LC500465">
    <property type="protein sequence ID" value="BBN66146.1"/>
    <property type="molecule type" value="Genomic_DNA"/>
</dbReference>
<dbReference type="Pfam" id="PF07785">
    <property type="entry name" value="DUF1623"/>
    <property type="match status" value="1"/>
</dbReference>
<proteinExistence type="predicted"/>
<dbReference type="InterPro" id="IPR012428">
    <property type="entry name" value="AcMNPV_Orf117"/>
</dbReference>
<accession>A0A679E221</accession>
<evidence type="ECO:0000313" key="1">
    <source>
        <dbReference type="EMBL" id="BBN66146.1"/>
    </source>
</evidence>
<organismHost>
    <name type="scientific">Bombyx mori</name>
    <name type="common">Silk moth</name>
    <dbReference type="NCBI Taxonomy" id="7091"/>
</organismHost>
<organism evidence="1">
    <name type="scientific">Bombyx mori nuclear polyhedrosis virus</name>
    <name type="common">BmNPV</name>
    <dbReference type="NCBI Taxonomy" id="271108"/>
    <lineage>
        <taxon>Viruses</taxon>
        <taxon>Viruses incertae sedis</taxon>
        <taxon>Naldaviricetes</taxon>
        <taxon>Lefavirales</taxon>
        <taxon>Baculoviridae</taxon>
        <taxon>Alphabaculovirus</taxon>
        <taxon>Alphabaculovirus bomori</taxon>
    </lineage>
</organism>
<gene>
    <name evidence="1" type="primary">Bm96</name>
</gene>